<dbReference type="RefSeq" id="XP_060414956.1">
    <property type="nucleotide sequence ID" value="XM_060551264.1"/>
</dbReference>
<keyword evidence="2" id="KW-1185">Reference proteome</keyword>
<name>A0AAD8Q0Q9_9PEZI</name>
<comment type="caution">
    <text evidence="1">The sequence shown here is derived from an EMBL/GenBank/DDBJ whole genome shotgun (WGS) entry which is preliminary data.</text>
</comment>
<dbReference type="GeneID" id="85435504"/>
<protein>
    <submittedName>
        <fullName evidence="1">Uncharacterized protein</fullName>
    </submittedName>
</protein>
<proteinExistence type="predicted"/>
<dbReference type="Proteomes" id="UP001230504">
    <property type="component" value="Unassembled WGS sequence"/>
</dbReference>
<gene>
    <name evidence="1" type="ORF">LY79DRAFT_176925</name>
</gene>
<dbReference type="AlphaFoldDB" id="A0AAD8Q0Q9"/>
<evidence type="ECO:0000313" key="1">
    <source>
        <dbReference type="EMBL" id="KAK1593670.1"/>
    </source>
</evidence>
<accession>A0AAD8Q0Q9</accession>
<sequence>MKQSLFAICFHSSKAAVVYSGVYCMEMTGRIYGYGPRCPIKGLAKLRDTTLATLHYTTPSGRAHATSTDEWPLSRRIQRQASETARLNPYSRGSIPKPVAARQGWDIASCVTMLRVRSKRALKDGILAARHTFSLSRGLTNNQMNFFIRPGCNQASEPFPSAGDRESGRPGREGLEAIGRMVLLWISPLASSASSPFLTWDP</sequence>
<evidence type="ECO:0000313" key="2">
    <source>
        <dbReference type="Proteomes" id="UP001230504"/>
    </source>
</evidence>
<reference evidence="1" key="1">
    <citation type="submission" date="2021-06" db="EMBL/GenBank/DDBJ databases">
        <title>Comparative genomics, transcriptomics and evolutionary studies reveal genomic signatures of adaptation to plant cell wall in hemibiotrophic fungi.</title>
        <authorList>
            <consortium name="DOE Joint Genome Institute"/>
            <person name="Baroncelli R."/>
            <person name="Diaz J.F."/>
            <person name="Benocci T."/>
            <person name="Peng M."/>
            <person name="Battaglia E."/>
            <person name="Haridas S."/>
            <person name="Andreopoulos W."/>
            <person name="Labutti K."/>
            <person name="Pangilinan J."/>
            <person name="Floch G.L."/>
            <person name="Makela M.R."/>
            <person name="Henrissat B."/>
            <person name="Grigoriev I.V."/>
            <person name="Crouch J.A."/>
            <person name="De Vries R.P."/>
            <person name="Sukno S.A."/>
            <person name="Thon M.R."/>
        </authorList>
    </citation>
    <scope>NUCLEOTIDE SEQUENCE</scope>
    <source>
        <strain evidence="1">CBS 125086</strain>
    </source>
</reference>
<dbReference type="EMBL" id="JAHLJV010000024">
    <property type="protein sequence ID" value="KAK1593670.1"/>
    <property type="molecule type" value="Genomic_DNA"/>
</dbReference>
<organism evidence="1 2">
    <name type="scientific">Colletotrichum navitas</name>
    <dbReference type="NCBI Taxonomy" id="681940"/>
    <lineage>
        <taxon>Eukaryota</taxon>
        <taxon>Fungi</taxon>
        <taxon>Dikarya</taxon>
        <taxon>Ascomycota</taxon>
        <taxon>Pezizomycotina</taxon>
        <taxon>Sordariomycetes</taxon>
        <taxon>Hypocreomycetidae</taxon>
        <taxon>Glomerellales</taxon>
        <taxon>Glomerellaceae</taxon>
        <taxon>Colletotrichum</taxon>
        <taxon>Colletotrichum graminicola species complex</taxon>
    </lineage>
</organism>